<protein>
    <submittedName>
        <fullName evidence="1">Uncharacterized protein</fullName>
    </submittedName>
</protein>
<gene>
    <name evidence="1" type="ORF">SDC9_190688</name>
</gene>
<dbReference type="EMBL" id="VSSQ01101336">
    <property type="protein sequence ID" value="MPN43129.1"/>
    <property type="molecule type" value="Genomic_DNA"/>
</dbReference>
<organism evidence="1">
    <name type="scientific">bioreactor metagenome</name>
    <dbReference type="NCBI Taxonomy" id="1076179"/>
    <lineage>
        <taxon>unclassified sequences</taxon>
        <taxon>metagenomes</taxon>
        <taxon>ecological metagenomes</taxon>
    </lineage>
</organism>
<comment type="caution">
    <text evidence="1">The sequence shown here is derived from an EMBL/GenBank/DDBJ whole genome shotgun (WGS) entry which is preliminary data.</text>
</comment>
<sequence length="105" mass="11863">MAFLKQSGLPEVFFTAFQGFFVWDAVITSLIDDNLLDCFEWVEVKLLWNQADLLLCLHKILIKVVSKYLHSPSCFIDQGGNDSDGSGFSSAIWSKECVEIALFHN</sequence>
<proteinExistence type="predicted"/>
<accession>A0A645HY69</accession>
<reference evidence="1" key="1">
    <citation type="submission" date="2019-08" db="EMBL/GenBank/DDBJ databases">
        <authorList>
            <person name="Kucharzyk K."/>
            <person name="Murdoch R.W."/>
            <person name="Higgins S."/>
            <person name="Loffler F."/>
        </authorList>
    </citation>
    <scope>NUCLEOTIDE SEQUENCE</scope>
</reference>
<name>A0A645HY69_9ZZZZ</name>
<dbReference type="AlphaFoldDB" id="A0A645HY69"/>
<evidence type="ECO:0000313" key="1">
    <source>
        <dbReference type="EMBL" id="MPN43129.1"/>
    </source>
</evidence>